<proteinExistence type="predicted"/>
<sequence>MSAPVPVPDLFTIGYEGSTVDRVIAALREAGVTHLVDVRAVPGSRKPGFSRRQLEAAAVEAGLHYTHLRALGTPKPGRDAARRGDAATMHRIFTAHLQAPEAQADLARAAAISAEAPVCLLCFERDHRMCHRDILAGLLRGRSGVVHHLLAEGARQGE</sequence>
<dbReference type="AlphaFoldDB" id="A0A5M6IW17"/>
<name>A0A5M6IW17_9PROT</name>
<dbReference type="Proteomes" id="UP000325255">
    <property type="component" value="Unassembled WGS sequence"/>
</dbReference>
<dbReference type="InterPro" id="IPR007438">
    <property type="entry name" value="DUF488"/>
</dbReference>
<dbReference type="PANTHER" id="PTHR39337:SF1">
    <property type="entry name" value="BLR5642 PROTEIN"/>
    <property type="match status" value="1"/>
</dbReference>
<dbReference type="Pfam" id="PF04343">
    <property type="entry name" value="DUF488"/>
    <property type="match status" value="1"/>
</dbReference>
<dbReference type="PIRSF" id="PIRSF024492">
    <property type="entry name" value="UCP024492"/>
    <property type="match status" value="1"/>
</dbReference>
<comment type="caution">
    <text evidence="1">The sequence shown here is derived from an EMBL/GenBank/DDBJ whole genome shotgun (WGS) entry which is preliminary data.</text>
</comment>
<dbReference type="InterPro" id="IPR014519">
    <property type="entry name" value="UCP024492"/>
</dbReference>
<accession>A0A5M6IW17</accession>
<dbReference type="OrthoDB" id="9810084at2"/>
<organism evidence="1 2">
    <name type="scientific">Rhodovastum atsumiense</name>
    <dbReference type="NCBI Taxonomy" id="504468"/>
    <lineage>
        <taxon>Bacteria</taxon>
        <taxon>Pseudomonadati</taxon>
        <taxon>Pseudomonadota</taxon>
        <taxon>Alphaproteobacteria</taxon>
        <taxon>Acetobacterales</taxon>
        <taxon>Acetobacteraceae</taxon>
        <taxon>Rhodovastum</taxon>
    </lineage>
</organism>
<evidence type="ECO:0000313" key="2">
    <source>
        <dbReference type="Proteomes" id="UP000325255"/>
    </source>
</evidence>
<evidence type="ECO:0000313" key="1">
    <source>
        <dbReference type="EMBL" id="KAA5612411.1"/>
    </source>
</evidence>
<keyword evidence="2" id="KW-1185">Reference proteome</keyword>
<reference evidence="1 2" key="1">
    <citation type="submission" date="2019-09" db="EMBL/GenBank/DDBJ databases">
        <title>Genome sequence of Rhodovastum atsumiense, a diverse member of the Acetobacteraceae family of non-sulfur purple photosynthetic bacteria.</title>
        <authorList>
            <person name="Meyer T."/>
            <person name="Kyndt J."/>
        </authorList>
    </citation>
    <scope>NUCLEOTIDE SEQUENCE [LARGE SCALE GENOMIC DNA]</scope>
    <source>
        <strain evidence="1 2">DSM 21279</strain>
    </source>
</reference>
<dbReference type="PANTHER" id="PTHR39337">
    <property type="entry name" value="BLR5642 PROTEIN"/>
    <property type="match status" value="1"/>
</dbReference>
<protein>
    <submittedName>
        <fullName evidence="1">DUF488 domain-containing protein</fullName>
    </submittedName>
</protein>
<dbReference type="RefSeq" id="WP_150040510.1">
    <property type="nucleotide sequence ID" value="NZ_OW485601.1"/>
</dbReference>
<dbReference type="EMBL" id="VWPK01000012">
    <property type="protein sequence ID" value="KAA5612411.1"/>
    <property type="molecule type" value="Genomic_DNA"/>
</dbReference>
<gene>
    <name evidence="1" type="ORF">F1189_09545</name>
</gene>